<accession>A0A327Y112</accession>
<comment type="pathway">
    <text evidence="1">Cofactor biosynthesis; thiamine diphosphate biosynthesis.</text>
</comment>
<proteinExistence type="predicted"/>
<evidence type="ECO:0000313" key="5">
    <source>
        <dbReference type="Proteomes" id="UP000249165"/>
    </source>
</evidence>
<keyword evidence="5" id="KW-1185">Reference proteome</keyword>
<gene>
    <name evidence="4" type="ORF">ATI53_103036</name>
</gene>
<dbReference type="Gene3D" id="3.40.1190.20">
    <property type="match status" value="1"/>
</dbReference>
<dbReference type="GO" id="GO:0008972">
    <property type="term" value="F:phosphomethylpyrimidine kinase activity"/>
    <property type="evidence" value="ECO:0007669"/>
    <property type="project" value="InterPro"/>
</dbReference>
<dbReference type="CDD" id="cd01169">
    <property type="entry name" value="HMPP_kinase"/>
    <property type="match status" value="1"/>
</dbReference>
<evidence type="ECO:0000256" key="2">
    <source>
        <dbReference type="ARBA" id="ARBA00012135"/>
    </source>
</evidence>
<evidence type="ECO:0000256" key="1">
    <source>
        <dbReference type="ARBA" id="ARBA00004948"/>
    </source>
</evidence>
<dbReference type="EMBL" id="QLMG01000030">
    <property type="protein sequence ID" value="RAK14071.1"/>
    <property type="molecule type" value="Genomic_DNA"/>
</dbReference>
<dbReference type="Proteomes" id="UP000249165">
    <property type="component" value="Unassembled WGS sequence"/>
</dbReference>
<evidence type="ECO:0000313" key="4">
    <source>
        <dbReference type="EMBL" id="RAK14071.1"/>
    </source>
</evidence>
<dbReference type="InterPro" id="IPR004399">
    <property type="entry name" value="HMP/HMP-P_kinase_dom"/>
</dbReference>
<dbReference type="OrthoDB" id="9810880at2"/>
<dbReference type="GO" id="GO:0009229">
    <property type="term" value="P:thiamine diphosphate biosynthetic process"/>
    <property type="evidence" value="ECO:0007669"/>
    <property type="project" value="UniProtKB-UniPathway"/>
</dbReference>
<dbReference type="EC" id="2.7.1.49" evidence="2"/>
<reference evidence="4 5" key="1">
    <citation type="submission" date="2018-06" db="EMBL/GenBank/DDBJ databases">
        <title>Genomic Encyclopedia of Archaeal and Bacterial Type Strains, Phase II (KMG-II): from individual species to whole genera.</title>
        <authorList>
            <person name="Goeker M."/>
        </authorList>
    </citation>
    <scope>NUCLEOTIDE SEQUENCE [LARGE SCALE GENOMIC DNA]</scope>
    <source>
        <strain evidence="4 5">DSM 22011</strain>
    </source>
</reference>
<evidence type="ECO:0000259" key="3">
    <source>
        <dbReference type="Pfam" id="PF08543"/>
    </source>
</evidence>
<keyword evidence="4" id="KW-0418">Kinase</keyword>
<organism evidence="4 5">
    <name type="scientific">Salipiger aestuarii</name>
    <dbReference type="NCBI Taxonomy" id="568098"/>
    <lineage>
        <taxon>Bacteria</taxon>
        <taxon>Pseudomonadati</taxon>
        <taxon>Pseudomonadota</taxon>
        <taxon>Alphaproteobacteria</taxon>
        <taxon>Rhodobacterales</taxon>
        <taxon>Roseobacteraceae</taxon>
        <taxon>Salipiger</taxon>
    </lineage>
</organism>
<sequence length="238" mass="24021">MRRVLLVGGTDSSGGAGLARDVATVTGMAAHPCIAVTAVTAQDDAGVQAVHPVPPDVVAAQIRAAGRVDAIKLGMLVNADTIGAVAAALPRAPLVIDPVLRSSSGAALLDDAGLGALLSLLVPRATVLTPNLPELAAIADRDGAPDHSAARRALFARGCKALLVKGGHAPDRDFCEDRLYLPDGTMRRFRGPRLAGTLRGTGCQLGSALAVALAGGAALPDAVARARDGVARRFATQA</sequence>
<dbReference type="InterPro" id="IPR013749">
    <property type="entry name" value="PM/HMP-P_kinase-1"/>
</dbReference>
<dbReference type="PANTHER" id="PTHR20858:SF17">
    <property type="entry name" value="HYDROXYMETHYLPYRIMIDINE_PHOSPHOMETHYLPYRIMIDINE KINASE THI20-RELATED"/>
    <property type="match status" value="1"/>
</dbReference>
<dbReference type="GO" id="GO:0009228">
    <property type="term" value="P:thiamine biosynthetic process"/>
    <property type="evidence" value="ECO:0007669"/>
    <property type="project" value="InterPro"/>
</dbReference>
<dbReference type="InterPro" id="IPR029056">
    <property type="entry name" value="Ribokinase-like"/>
</dbReference>
<dbReference type="AlphaFoldDB" id="A0A327Y112"/>
<dbReference type="SUPFAM" id="SSF53613">
    <property type="entry name" value="Ribokinase-like"/>
    <property type="match status" value="1"/>
</dbReference>
<comment type="caution">
    <text evidence="4">The sequence shown here is derived from an EMBL/GenBank/DDBJ whole genome shotgun (WGS) entry which is preliminary data.</text>
</comment>
<dbReference type="GO" id="GO:0008902">
    <property type="term" value="F:hydroxymethylpyrimidine kinase activity"/>
    <property type="evidence" value="ECO:0007669"/>
    <property type="project" value="UniProtKB-EC"/>
</dbReference>
<protein>
    <recommendedName>
        <fullName evidence="2">hydroxymethylpyrimidine kinase</fullName>
        <ecNumber evidence="2">2.7.1.49</ecNumber>
    </recommendedName>
</protein>
<dbReference type="GO" id="GO:0005829">
    <property type="term" value="C:cytosol"/>
    <property type="evidence" value="ECO:0007669"/>
    <property type="project" value="TreeGrafter"/>
</dbReference>
<dbReference type="PANTHER" id="PTHR20858">
    <property type="entry name" value="PHOSPHOMETHYLPYRIMIDINE KINASE"/>
    <property type="match status" value="1"/>
</dbReference>
<feature type="domain" description="Pyridoxamine kinase/Phosphomethylpyrimidine kinase" evidence="3">
    <location>
        <begin position="11"/>
        <end position="233"/>
    </location>
</feature>
<dbReference type="RefSeq" id="WP_111550755.1">
    <property type="nucleotide sequence ID" value="NZ_QLMG01000030.1"/>
</dbReference>
<name>A0A327Y112_9RHOB</name>
<dbReference type="Pfam" id="PF08543">
    <property type="entry name" value="Phos_pyr_kin"/>
    <property type="match status" value="1"/>
</dbReference>
<dbReference type="UniPathway" id="UPA00060">
    <property type="reaction ID" value="UER00138"/>
</dbReference>
<keyword evidence="4" id="KW-0808">Transferase</keyword>